<evidence type="ECO:0000256" key="2">
    <source>
        <dbReference type="ARBA" id="ARBA00023136"/>
    </source>
</evidence>
<sequence length="470" mass="51441">MTERFVNFRVFLVATLCLHVNTIDVTTTWLNDTIIGTTATLQCNWTVASGENPVQIVYSSNNNSDPFYFSCDVNTDLPYNCTRGTSAQNRHNITSSVLGSVLMLITNLQCSDDGTPFFCSVGELYKLPTISQSLLRVKVALTHPTLSNVQTDVQENSNITATCTAVVGYPNAGQIVWKTYQNGQSVDLSSELMIIAVNVTQPGDDQCTVRTQSSATLKANRLHLNISLACFVINQDIKPTAPDTCSNPVTDFCIQTNPIVVTYPVSSLSLTREPTSTLYEGNTVTLKCLVDGNPLPNFTWTKYGDENRKLSSEMDGLYSTVTLTSLNKTLDSGEYNCTASNVIKNVSYAVIGVIPLVINEATTPDPTTTTTITTTTTEQTYRSTSPTETNSAENINAVNNSDSNKVSLIAVGVILSSIIIVQLVVIIFLIRRQGICVKKPGERSPHIYNFPNKESQYDYVNNSNYNTIEI</sequence>
<dbReference type="InterPro" id="IPR036179">
    <property type="entry name" value="Ig-like_dom_sf"/>
</dbReference>
<keyword evidence="5" id="KW-0393">Immunoglobulin domain</keyword>
<dbReference type="GO" id="GO:0050839">
    <property type="term" value="F:cell adhesion molecule binding"/>
    <property type="evidence" value="ECO:0007669"/>
    <property type="project" value="TreeGrafter"/>
</dbReference>
<dbReference type="PANTHER" id="PTHR11640:SF31">
    <property type="entry name" value="IRREGULAR CHIASM C-ROUGHEST PROTEIN-RELATED"/>
    <property type="match status" value="1"/>
</dbReference>
<dbReference type="GO" id="GO:0098609">
    <property type="term" value="P:cell-cell adhesion"/>
    <property type="evidence" value="ECO:0007669"/>
    <property type="project" value="TreeGrafter"/>
</dbReference>
<keyword evidence="6" id="KW-1133">Transmembrane helix</keyword>
<dbReference type="Proteomes" id="UP001233172">
    <property type="component" value="Unassembled WGS sequence"/>
</dbReference>
<evidence type="ECO:0000256" key="6">
    <source>
        <dbReference type="SAM" id="Phobius"/>
    </source>
</evidence>
<keyword evidence="2 6" id="KW-0472">Membrane</keyword>
<keyword evidence="10" id="KW-1185">Reference proteome</keyword>
<evidence type="ECO:0000256" key="4">
    <source>
        <dbReference type="ARBA" id="ARBA00023180"/>
    </source>
</evidence>
<organism evidence="9 10">
    <name type="scientific">Biomphalaria pfeifferi</name>
    <name type="common">Bloodfluke planorb</name>
    <name type="synonym">Freshwater snail</name>
    <dbReference type="NCBI Taxonomy" id="112525"/>
    <lineage>
        <taxon>Eukaryota</taxon>
        <taxon>Metazoa</taxon>
        <taxon>Spiralia</taxon>
        <taxon>Lophotrochozoa</taxon>
        <taxon>Mollusca</taxon>
        <taxon>Gastropoda</taxon>
        <taxon>Heterobranchia</taxon>
        <taxon>Euthyneura</taxon>
        <taxon>Panpulmonata</taxon>
        <taxon>Hygrophila</taxon>
        <taxon>Lymnaeoidea</taxon>
        <taxon>Planorbidae</taxon>
        <taxon>Biomphalaria</taxon>
    </lineage>
</organism>
<evidence type="ECO:0000256" key="7">
    <source>
        <dbReference type="SAM" id="SignalP"/>
    </source>
</evidence>
<dbReference type="InterPro" id="IPR003599">
    <property type="entry name" value="Ig_sub"/>
</dbReference>
<dbReference type="AlphaFoldDB" id="A0AAD8C7U6"/>
<dbReference type="Gene3D" id="2.60.40.10">
    <property type="entry name" value="Immunoglobulins"/>
    <property type="match status" value="2"/>
</dbReference>
<comment type="subcellular location">
    <subcellularLocation>
        <location evidence="1">Membrane</location>
        <topology evidence="1">Single-pass type I membrane protein</topology>
    </subcellularLocation>
</comment>
<feature type="domain" description="Ig-like" evidence="8">
    <location>
        <begin position="258"/>
        <end position="347"/>
    </location>
</feature>
<feature type="domain" description="Ig-like" evidence="8">
    <location>
        <begin position="144"/>
        <end position="218"/>
    </location>
</feature>
<dbReference type="SUPFAM" id="SSF48726">
    <property type="entry name" value="Immunoglobulin"/>
    <property type="match status" value="1"/>
</dbReference>
<reference evidence="9" key="1">
    <citation type="journal article" date="2023" name="PLoS Negl. Trop. Dis.">
        <title>A genome sequence for Biomphalaria pfeifferi, the major vector snail for the human-infecting parasite Schistosoma mansoni.</title>
        <authorList>
            <person name="Bu L."/>
            <person name="Lu L."/>
            <person name="Laidemitt M.R."/>
            <person name="Zhang S.M."/>
            <person name="Mutuku M."/>
            <person name="Mkoji G."/>
            <person name="Steinauer M."/>
            <person name="Loker E.S."/>
        </authorList>
    </citation>
    <scope>NUCLEOTIDE SEQUENCE</scope>
    <source>
        <strain evidence="9">KasaAsao</strain>
    </source>
</reference>
<dbReference type="EMBL" id="JASAOG010000009">
    <property type="protein sequence ID" value="KAK0067035.1"/>
    <property type="molecule type" value="Genomic_DNA"/>
</dbReference>
<gene>
    <name evidence="9" type="ORF">Bpfe_003770</name>
</gene>
<reference evidence="9" key="2">
    <citation type="submission" date="2023-04" db="EMBL/GenBank/DDBJ databases">
        <authorList>
            <person name="Bu L."/>
            <person name="Lu L."/>
            <person name="Laidemitt M.R."/>
            <person name="Zhang S.M."/>
            <person name="Mutuku M."/>
            <person name="Mkoji G."/>
            <person name="Steinauer M."/>
            <person name="Loker E.S."/>
        </authorList>
    </citation>
    <scope>NUCLEOTIDE SEQUENCE</scope>
    <source>
        <strain evidence="9">KasaAsao</strain>
        <tissue evidence="9">Whole Snail</tissue>
    </source>
</reference>
<evidence type="ECO:0000256" key="1">
    <source>
        <dbReference type="ARBA" id="ARBA00004479"/>
    </source>
</evidence>
<feature type="signal peptide" evidence="7">
    <location>
        <begin position="1"/>
        <end position="22"/>
    </location>
</feature>
<dbReference type="InterPro" id="IPR007110">
    <property type="entry name" value="Ig-like_dom"/>
</dbReference>
<dbReference type="InterPro" id="IPR003598">
    <property type="entry name" value="Ig_sub2"/>
</dbReference>
<dbReference type="InterPro" id="IPR013783">
    <property type="entry name" value="Ig-like_fold"/>
</dbReference>
<comment type="caution">
    <text evidence="9">The sequence shown here is derived from an EMBL/GenBank/DDBJ whole genome shotgun (WGS) entry which is preliminary data.</text>
</comment>
<dbReference type="SMART" id="SM00409">
    <property type="entry name" value="IG"/>
    <property type="match status" value="2"/>
</dbReference>
<protein>
    <submittedName>
        <fullName evidence="9">Cell adhesion molecule 2</fullName>
    </submittedName>
</protein>
<evidence type="ECO:0000256" key="3">
    <source>
        <dbReference type="ARBA" id="ARBA00023157"/>
    </source>
</evidence>
<dbReference type="PROSITE" id="PS50835">
    <property type="entry name" value="IG_LIKE"/>
    <property type="match status" value="2"/>
</dbReference>
<dbReference type="PANTHER" id="PTHR11640">
    <property type="entry name" value="NEPHRIN"/>
    <property type="match status" value="1"/>
</dbReference>
<keyword evidence="6" id="KW-0812">Transmembrane</keyword>
<feature type="chain" id="PRO_5042159433" evidence="7">
    <location>
        <begin position="23"/>
        <end position="470"/>
    </location>
</feature>
<keyword evidence="7" id="KW-0732">Signal</keyword>
<evidence type="ECO:0000259" key="8">
    <source>
        <dbReference type="PROSITE" id="PS50835"/>
    </source>
</evidence>
<name>A0AAD8C7U6_BIOPF</name>
<dbReference type="GO" id="GO:0005886">
    <property type="term" value="C:plasma membrane"/>
    <property type="evidence" value="ECO:0007669"/>
    <property type="project" value="TreeGrafter"/>
</dbReference>
<evidence type="ECO:0000313" key="9">
    <source>
        <dbReference type="EMBL" id="KAK0067035.1"/>
    </source>
</evidence>
<accession>A0AAD8C7U6</accession>
<feature type="transmembrane region" description="Helical" evidence="6">
    <location>
        <begin position="408"/>
        <end position="430"/>
    </location>
</feature>
<dbReference type="Pfam" id="PF13927">
    <property type="entry name" value="Ig_3"/>
    <property type="match status" value="1"/>
</dbReference>
<dbReference type="InterPro" id="IPR051275">
    <property type="entry name" value="Cell_adhesion_signaling"/>
</dbReference>
<keyword evidence="4" id="KW-0325">Glycoprotein</keyword>
<keyword evidence="3" id="KW-1015">Disulfide bond</keyword>
<dbReference type="SMART" id="SM00408">
    <property type="entry name" value="IGc2"/>
    <property type="match status" value="1"/>
</dbReference>
<dbReference type="GO" id="GO:0005911">
    <property type="term" value="C:cell-cell junction"/>
    <property type="evidence" value="ECO:0007669"/>
    <property type="project" value="TreeGrafter"/>
</dbReference>
<evidence type="ECO:0000256" key="5">
    <source>
        <dbReference type="ARBA" id="ARBA00023319"/>
    </source>
</evidence>
<proteinExistence type="predicted"/>
<evidence type="ECO:0000313" key="10">
    <source>
        <dbReference type="Proteomes" id="UP001233172"/>
    </source>
</evidence>